<feature type="binding site" evidence="6">
    <location>
        <position position="547"/>
    </location>
    <ligand>
        <name>Mg(2+)</name>
        <dbReference type="ChEBI" id="CHEBI:18420"/>
    </ligand>
</feature>
<evidence type="ECO:0000259" key="7">
    <source>
        <dbReference type="Pfam" id="PF00501"/>
    </source>
</evidence>
<evidence type="ECO:0000256" key="5">
    <source>
        <dbReference type="ARBA" id="ARBA00022990"/>
    </source>
</evidence>
<dbReference type="InterPro" id="IPR045851">
    <property type="entry name" value="AMP-bd_C_sf"/>
</dbReference>
<feature type="binding site" evidence="6">
    <location>
        <position position="550"/>
    </location>
    <ligand>
        <name>Mg(2+)</name>
        <dbReference type="ChEBI" id="CHEBI:18420"/>
    </ligand>
</feature>
<dbReference type="PANTHER" id="PTHR24095:SF14">
    <property type="entry name" value="ACETYL-COENZYME A SYNTHETASE 1"/>
    <property type="match status" value="1"/>
</dbReference>
<comment type="caution">
    <text evidence="10">The sequence shown here is derived from an EMBL/GenBank/DDBJ whole genome shotgun (WGS) entry which is preliminary data.</text>
</comment>
<feature type="domain" description="AMP-dependent synthetase/ligase" evidence="7">
    <location>
        <begin position="93"/>
        <end position="484"/>
    </location>
</feature>
<dbReference type="InterPro" id="IPR000873">
    <property type="entry name" value="AMP-dep_synth/lig_dom"/>
</dbReference>
<dbReference type="GO" id="GO:0019427">
    <property type="term" value="P:acetyl-CoA biosynthetic process from acetate"/>
    <property type="evidence" value="ECO:0007669"/>
    <property type="project" value="UniProtKB-UniRule"/>
</dbReference>
<dbReference type="EMBL" id="JAAYEE010000004">
    <property type="protein sequence ID" value="NLW33884.1"/>
    <property type="molecule type" value="Genomic_DNA"/>
</dbReference>
<sequence length="657" mass="73653">MASVNENDFYDKVFPVPDRVREKSYIKSRAEYEKLYKESIENPEAFWAREAEKRLTWFKPFDKTKISDWSFGDDLHVKWFEGGKLNVSYNCLDRHLETKKNKAAIIFEGNDPNDWKVFTYYDLYREVNKFANVLKDLGVKKGDVVTIYLPMIPELVITMLACTRIGALHAIVFGGFSAEALRDRINDCKSELLITCDGTYRGAKAVPQKVNADNAAEQCPTINRMIVVKRTGTQVAMKEGRDIWYEDLMAKAGRYCKPEEMDAEDPMFILYTSGSTGKPKGVLHTTAGYLLYASMTQQLAFDVRDEDVYWCTADIGWVTGHSYVCYGPLTNGHTSILFEGVPSYPGFDRFWQVVEKYNVNNFYTAPTAIRAVAKEGDEWVEKHDLSSLRVLGSVGEPLNPEAWWWFYNKVGGGRCTIADTWWQTETGGHMILPLPGAIDIKPAKCMVPFFGVVPAIMDEDGKEVVGPGKGALCMKTAWPGMMRGVFGNPELFRENYFAQFPGYYFSGDGAERDKDGDYKITGRVDDVINVSGHRLGTAEIESALTLHPSVAESAVVGFPHDIKGQGIYAFVTLNTGIEKADALKAELVALVRKEIGPIATPDQIQWADGLPKTRSGKIMRRVLRQVAASKFEDFGDTSTLAEPHVVEDLVAERKKIG</sequence>
<keyword evidence="6" id="KW-0479">Metal-binding</keyword>
<dbReference type="Pfam" id="PF16177">
    <property type="entry name" value="ACAS_N"/>
    <property type="match status" value="1"/>
</dbReference>
<dbReference type="EC" id="6.2.1.1" evidence="6"/>
<dbReference type="GO" id="GO:0016208">
    <property type="term" value="F:AMP binding"/>
    <property type="evidence" value="ECO:0007669"/>
    <property type="project" value="InterPro"/>
</dbReference>
<dbReference type="Pfam" id="PF00501">
    <property type="entry name" value="AMP-binding"/>
    <property type="match status" value="1"/>
</dbReference>
<feature type="domain" description="AMP-binding enzyme C-terminal" evidence="8">
    <location>
        <begin position="539"/>
        <end position="617"/>
    </location>
</feature>
<dbReference type="GO" id="GO:0046872">
    <property type="term" value="F:metal ion binding"/>
    <property type="evidence" value="ECO:0007669"/>
    <property type="project" value="UniProtKB-KW"/>
</dbReference>
<feature type="binding site" evidence="6">
    <location>
        <position position="508"/>
    </location>
    <ligand>
        <name>ATP</name>
        <dbReference type="ChEBI" id="CHEBI:30616"/>
    </ligand>
</feature>
<dbReference type="AlphaFoldDB" id="A0A971M1F5"/>
<comment type="similarity">
    <text evidence="1 6">Belongs to the ATP-dependent AMP-binding enzyme family.</text>
</comment>
<dbReference type="InterPro" id="IPR025110">
    <property type="entry name" value="AMP-bd_C"/>
</dbReference>
<feature type="binding site" evidence="6">
    <location>
        <position position="319"/>
    </location>
    <ligand>
        <name>CoA</name>
        <dbReference type="ChEBI" id="CHEBI:57287"/>
    </ligand>
</feature>
<evidence type="ECO:0000259" key="8">
    <source>
        <dbReference type="Pfam" id="PF13193"/>
    </source>
</evidence>
<comment type="cofactor">
    <cofactor evidence="6">
        <name>Mg(2+)</name>
        <dbReference type="ChEBI" id="CHEBI:18420"/>
    </cofactor>
</comment>
<dbReference type="HAMAP" id="MF_01123">
    <property type="entry name" value="Ac_CoA_synth"/>
    <property type="match status" value="1"/>
</dbReference>
<evidence type="ECO:0000256" key="6">
    <source>
        <dbReference type="HAMAP-Rule" id="MF_01123"/>
    </source>
</evidence>
<dbReference type="SUPFAM" id="SSF56801">
    <property type="entry name" value="Acetyl-CoA synthetase-like"/>
    <property type="match status" value="1"/>
</dbReference>
<dbReference type="GO" id="GO:0005524">
    <property type="term" value="F:ATP binding"/>
    <property type="evidence" value="ECO:0007669"/>
    <property type="project" value="UniProtKB-KW"/>
</dbReference>
<feature type="binding site" evidence="6">
    <location>
        <position position="592"/>
    </location>
    <ligand>
        <name>CoA</name>
        <dbReference type="ChEBI" id="CHEBI:57287"/>
    </ligand>
</feature>
<dbReference type="Gene3D" id="3.30.300.30">
    <property type="match status" value="1"/>
</dbReference>
<evidence type="ECO:0000256" key="4">
    <source>
        <dbReference type="ARBA" id="ARBA00022840"/>
    </source>
</evidence>
<feature type="binding site" evidence="6">
    <location>
        <begin position="395"/>
        <end position="397"/>
    </location>
    <ligand>
        <name>ATP</name>
        <dbReference type="ChEBI" id="CHEBI:30616"/>
    </ligand>
</feature>
<dbReference type="NCBIfam" id="NF001208">
    <property type="entry name" value="PRK00174.1"/>
    <property type="match status" value="1"/>
</dbReference>
<dbReference type="GO" id="GO:0003987">
    <property type="term" value="F:acetate-CoA ligase activity"/>
    <property type="evidence" value="ECO:0007669"/>
    <property type="project" value="UniProtKB-UniRule"/>
</dbReference>
<accession>A0A971M1F5</accession>
<proteinExistence type="inferred from homology"/>
<feature type="modified residue" description="N6-acetyllysine" evidence="6">
    <location>
        <position position="617"/>
    </location>
</feature>
<dbReference type="Gene3D" id="3.40.50.12780">
    <property type="entry name" value="N-terminal domain of ligase-like"/>
    <property type="match status" value="1"/>
</dbReference>
<dbReference type="InterPro" id="IPR020845">
    <property type="entry name" value="AMP-binding_CS"/>
</dbReference>
<dbReference type="PANTHER" id="PTHR24095">
    <property type="entry name" value="ACETYL-COENZYME A SYNTHETASE"/>
    <property type="match status" value="1"/>
</dbReference>
<comment type="function">
    <text evidence="6">Catalyzes the conversion of acetate into acetyl-CoA (AcCoA), an essential intermediate at the junction of anabolic and catabolic pathways. AcsA undergoes a two-step reaction. In the first half reaction, AcsA combines acetate with ATP to form acetyl-adenylate (AcAMP) intermediate. In the second half reaction, it can then transfer the acetyl group from AcAMP to the sulfhydryl group of CoA, forming the product AcCoA.</text>
</comment>
<dbReference type="GO" id="GO:0005829">
    <property type="term" value="C:cytosol"/>
    <property type="evidence" value="ECO:0007669"/>
    <property type="project" value="TreeGrafter"/>
</dbReference>
<dbReference type="Pfam" id="PF13193">
    <property type="entry name" value="AMP-binding_C"/>
    <property type="match status" value="1"/>
</dbReference>
<keyword evidence="4 6" id="KW-0067">ATP-binding</keyword>
<comment type="PTM">
    <text evidence="6">Acetylated. Deacetylation by the SIR2-homolog deacetylase activates the enzyme.</text>
</comment>
<gene>
    <name evidence="10" type="primary">acs</name>
    <name evidence="6" type="synonym">acsA</name>
    <name evidence="10" type="ORF">GXY80_00175</name>
</gene>
<feature type="binding site" evidence="6">
    <location>
        <position position="534"/>
    </location>
    <ligand>
        <name>ATP</name>
        <dbReference type="ChEBI" id="CHEBI:30616"/>
    </ligand>
</feature>
<reference evidence="10" key="1">
    <citation type="journal article" date="2020" name="Biotechnol. Biofuels">
        <title>New insights from the biogas microbiome by comprehensive genome-resolved metagenomics of nearly 1600 species originating from multiple anaerobic digesters.</title>
        <authorList>
            <person name="Campanaro S."/>
            <person name="Treu L."/>
            <person name="Rodriguez-R L.M."/>
            <person name="Kovalovszki A."/>
            <person name="Ziels R.M."/>
            <person name="Maus I."/>
            <person name="Zhu X."/>
            <person name="Kougias P.G."/>
            <person name="Basile A."/>
            <person name="Luo G."/>
            <person name="Schluter A."/>
            <person name="Konstantinidis K.T."/>
            <person name="Angelidaki I."/>
        </authorList>
    </citation>
    <scope>NUCLEOTIDE SEQUENCE</scope>
    <source>
        <strain evidence="10">AS06rmzACSIP_7</strain>
    </source>
</reference>
<feature type="binding site" evidence="6">
    <location>
        <position position="523"/>
    </location>
    <ligand>
        <name>ATP</name>
        <dbReference type="ChEBI" id="CHEBI:30616"/>
    </ligand>
</feature>
<evidence type="ECO:0000256" key="1">
    <source>
        <dbReference type="ARBA" id="ARBA00006432"/>
    </source>
</evidence>
<feature type="binding site" evidence="6">
    <location>
        <begin position="419"/>
        <end position="424"/>
    </location>
    <ligand>
        <name>ATP</name>
        <dbReference type="ChEBI" id="CHEBI:30616"/>
    </ligand>
</feature>
<keyword evidence="3 6" id="KW-0547">Nucleotide-binding</keyword>
<evidence type="ECO:0000259" key="9">
    <source>
        <dbReference type="Pfam" id="PF16177"/>
    </source>
</evidence>
<dbReference type="Proteomes" id="UP000777265">
    <property type="component" value="Unassembled WGS sequence"/>
</dbReference>
<organism evidence="10 11">
    <name type="scientific">Syntrophorhabdus aromaticivorans</name>
    <dbReference type="NCBI Taxonomy" id="328301"/>
    <lineage>
        <taxon>Bacteria</taxon>
        <taxon>Pseudomonadati</taxon>
        <taxon>Thermodesulfobacteriota</taxon>
        <taxon>Syntrophorhabdia</taxon>
        <taxon>Syntrophorhabdales</taxon>
        <taxon>Syntrophorhabdaceae</taxon>
        <taxon>Syntrophorhabdus</taxon>
    </lineage>
</organism>
<keyword evidence="6" id="KW-0460">Magnesium</keyword>
<comment type="catalytic activity">
    <reaction evidence="6">
        <text>acetate + ATP + CoA = acetyl-CoA + AMP + diphosphate</text>
        <dbReference type="Rhea" id="RHEA:23176"/>
        <dbReference type="ChEBI" id="CHEBI:30089"/>
        <dbReference type="ChEBI" id="CHEBI:30616"/>
        <dbReference type="ChEBI" id="CHEBI:33019"/>
        <dbReference type="ChEBI" id="CHEBI:57287"/>
        <dbReference type="ChEBI" id="CHEBI:57288"/>
        <dbReference type="ChEBI" id="CHEBI:456215"/>
        <dbReference type="EC" id="6.2.1.1"/>
    </reaction>
</comment>
<feature type="binding site" evidence="6">
    <location>
        <position position="531"/>
    </location>
    <ligand>
        <name>CoA</name>
        <dbReference type="ChEBI" id="CHEBI:57287"/>
    </ligand>
</feature>
<dbReference type="PROSITE" id="PS00455">
    <property type="entry name" value="AMP_BINDING"/>
    <property type="match status" value="1"/>
</dbReference>
<evidence type="ECO:0000313" key="10">
    <source>
        <dbReference type="EMBL" id="NLW33884.1"/>
    </source>
</evidence>
<evidence type="ECO:0000256" key="2">
    <source>
        <dbReference type="ARBA" id="ARBA00022598"/>
    </source>
</evidence>
<evidence type="ECO:0000256" key="3">
    <source>
        <dbReference type="ARBA" id="ARBA00022741"/>
    </source>
</evidence>
<keyword evidence="2 6" id="KW-0436">Ligase</keyword>
<protein>
    <recommendedName>
        <fullName evidence="6">Acetyl-coenzyme A synthetase</fullName>
        <shortName evidence="6">AcCoA synthetase</shortName>
        <shortName evidence="6">Acs</shortName>
        <ecNumber evidence="6">6.2.1.1</ecNumber>
    </recommendedName>
    <alternativeName>
        <fullName evidence="6">Acetate--CoA ligase</fullName>
    </alternativeName>
    <alternativeName>
        <fullName evidence="6">Acyl-activating enzyme</fullName>
    </alternativeName>
</protein>
<dbReference type="CDD" id="cd05966">
    <property type="entry name" value="ACS"/>
    <property type="match status" value="1"/>
</dbReference>
<name>A0A971M1F5_9BACT</name>
<dbReference type="InterPro" id="IPR042099">
    <property type="entry name" value="ANL_N_sf"/>
</dbReference>
<comment type="caution">
    <text evidence="6">Lacks conserved residue(s) required for the propagation of feature annotation.</text>
</comment>
<keyword evidence="5 6" id="KW-0007">Acetylation</keyword>
<feature type="domain" description="Acetyl-coenzyme A synthetase N-terminal" evidence="9">
    <location>
        <begin position="32"/>
        <end position="91"/>
    </location>
</feature>
<reference evidence="10" key="2">
    <citation type="submission" date="2020-01" db="EMBL/GenBank/DDBJ databases">
        <authorList>
            <person name="Campanaro S."/>
        </authorList>
    </citation>
    <scope>NUCLEOTIDE SEQUENCE</scope>
    <source>
        <strain evidence="10">AS06rmzACSIP_7</strain>
    </source>
</reference>
<evidence type="ECO:0000313" key="11">
    <source>
        <dbReference type="Proteomes" id="UP000777265"/>
    </source>
</evidence>
<dbReference type="NCBIfam" id="TIGR02188">
    <property type="entry name" value="Ac_CoA_lig_AcsA"/>
    <property type="match status" value="1"/>
</dbReference>
<dbReference type="InterPro" id="IPR011904">
    <property type="entry name" value="Ac_CoA_lig"/>
</dbReference>
<dbReference type="FunFam" id="3.40.50.12780:FF:000001">
    <property type="entry name" value="Acetyl-coenzyme A synthetase"/>
    <property type="match status" value="1"/>
</dbReference>
<dbReference type="FunFam" id="3.30.300.30:FF:000004">
    <property type="entry name" value="Acetyl-coenzyme A synthetase"/>
    <property type="match status" value="1"/>
</dbReference>
<dbReference type="InterPro" id="IPR032387">
    <property type="entry name" value="ACAS_N"/>
</dbReference>